<dbReference type="RefSeq" id="WP_101917924.1">
    <property type="nucleotide sequence ID" value="NZ_JAJGWW010000001.1"/>
</dbReference>
<dbReference type="OrthoDB" id="1524454at2"/>
<accession>A0A2H1YIR6</accession>
<dbReference type="InterPro" id="IPR024775">
    <property type="entry name" value="DinB-like"/>
</dbReference>
<gene>
    <name evidence="2" type="ORF">TNO020_440052</name>
</gene>
<organism evidence="2 3">
    <name type="scientific">Tenacibaculum piscium</name>
    <dbReference type="NCBI Taxonomy" id="1458515"/>
    <lineage>
        <taxon>Bacteria</taxon>
        <taxon>Pseudomonadati</taxon>
        <taxon>Bacteroidota</taxon>
        <taxon>Flavobacteriia</taxon>
        <taxon>Flavobacteriales</taxon>
        <taxon>Flavobacteriaceae</taxon>
        <taxon>Tenacibaculum</taxon>
    </lineage>
</organism>
<dbReference type="SUPFAM" id="SSF109854">
    <property type="entry name" value="DinB/YfiT-like putative metalloenzymes"/>
    <property type="match status" value="1"/>
</dbReference>
<evidence type="ECO:0000313" key="3">
    <source>
        <dbReference type="Proteomes" id="UP000234211"/>
    </source>
</evidence>
<sequence>MSFFNTKELLSELKQLVISHINYAESLKNNTSEELQYKKTAKSWSVLECLEHLNLYAEFYNNEIRKRIEKSKHQKSIVFKSGYLGNKFALEMLPKERMKTMNTFKSKNPIYSKLDKKVVLERFIIFQKELLELLELAENKNLTKIKTAITLPLLKFRLGDTFRFVINHNQRHIVQAKNICK</sequence>
<evidence type="ECO:0000259" key="1">
    <source>
        <dbReference type="Pfam" id="PF12867"/>
    </source>
</evidence>
<name>A0A2H1YIR6_9FLAO</name>
<dbReference type="Proteomes" id="UP000234211">
    <property type="component" value="Unassembled WGS sequence"/>
</dbReference>
<proteinExistence type="predicted"/>
<dbReference type="Pfam" id="PF12867">
    <property type="entry name" value="DinB_2"/>
    <property type="match status" value="1"/>
</dbReference>
<dbReference type="AlphaFoldDB" id="A0A2H1YIR6"/>
<evidence type="ECO:0000313" key="2">
    <source>
        <dbReference type="EMBL" id="SOS75281.1"/>
    </source>
</evidence>
<dbReference type="EMBL" id="OENF01000039">
    <property type="protein sequence ID" value="SOS75281.1"/>
    <property type="molecule type" value="Genomic_DNA"/>
</dbReference>
<dbReference type="InterPro" id="IPR034660">
    <property type="entry name" value="DinB/YfiT-like"/>
</dbReference>
<keyword evidence="3" id="KW-1185">Reference proteome</keyword>
<protein>
    <recommendedName>
        <fullName evidence="1">DinB-like domain-containing protein</fullName>
    </recommendedName>
</protein>
<feature type="domain" description="DinB-like" evidence="1">
    <location>
        <begin position="23"/>
        <end position="175"/>
    </location>
</feature>
<dbReference type="Gene3D" id="1.20.120.450">
    <property type="entry name" value="dinb family like domain"/>
    <property type="match status" value="1"/>
</dbReference>
<reference evidence="3" key="1">
    <citation type="submission" date="2017-11" db="EMBL/GenBank/DDBJ databases">
        <authorList>
            <person name="Duchaud E."/>
        </authorList>
    </citation>
    <scope>NUCLEOTIDE SEQUENCE [LARGE SCALE GENOMIC DNA]</scope>
    <source>
        <strain evidence="3">Tenacibaculum sp. TNO020</strain>
    </source>
</reference>